<dbReference type="Proteomes" id="UP000318571">
    <property type="component" value="Chromosome 1"/>
</dbReference>
<dbReference type="AlphaFoldDB" id="A0A553NVI6"/>
<feature type="domain" description="C2H2-type" evidence="9">
    <location>
        <begin position="289"/>
        <end position="317"/>
    </location>
</feature>
<feature type="domain" description="C2H2-type" evidence="9">
    <location>
        <begin position="318"/>
        <end position="346"/>
    </location>
</feature>
<feature type="region of interest" description="Disordered" evidence="8">
    <location>
        <begin position="58"/>
        <end position="140"/>
    </location>
</feature>
<dbReference type="SMART" id="SM00355">
    <property type="entry name" value="ZnF_C2H2"/>
    <property type="match status" value="7"/>
</dbReference>
<evidence type="ECO:0000256" key="1">
    <source>
        <dbReference type="ARBA" id="ARBA00022723"/>
    </source>
</evidence>
<comment type="similarity">
    <text evidence="6">Belongs to the snail C2H2-type zinc-finger protein family.</text>
</comment>
<dbReference type="SUPFAM" id="SSF57667">
    <property type="entry name" value="beta-beta-alpha zinc fingers"/>
    <property type="match status" value="3"/>
</dbReference>
<evidence type="ECO:0000256" key="2">
    <source>
        <dbReference type="ARBA" id="ARBA00022737"/>
    </source>
</evidence>
<evidence type="ECO:0000256" key="8">
    <source>
        <dbReference type="SAM" id="MobiDB-lite"/>
    </source>
</evidence>
<dbReference type="PROSITE" id="PS50157">
    <property type="entry name" value="ZINC_FINGER_C2H2_2"/>
    <property type="match status" value="5"/>
</dbReference>
<dbReference type="OrthoDB" id="6344893at2759"/>
<dbReference type="EMBL" id="VCGU01000010">
    <property type="protein sequence ID" value="TRY69439.1"/>
    <property type="molecule type" value="Genomic_DNA"/>
</dbReference>
<evidence type="ECO:0000256" key="7">
    <source>
        <dbReference type="PROSITE-ProRule" id="PRU00042"/>
    </source>
</evidence>
<dbReference type="GO" id="GO:0008270">
    <property type="term" value="F:zinc ion binding"/>
    <property type="evidence" value="ECO:0007669"/>
    <property type="project" value="UniProtKB-KW"/>
</dbReference>
<feature type="domain" description="C2H2-type" evidence="9">
    <location>
        <begin position="200"/>
        <end position="228"/>
    </location>
</feature>
<feature type="domain" description="C2H2-type" evidence="9">
    <location>
        <begin position="347"/>
        <end position="375"/>
    </location>
</feature>
<keyword evidence="11" id="KW-1185">Reference proteome</keyword>
<reference evidence="10 11" key="1">
    <citation type="journal article" date="2018" name="Nat. Ecol. Evol.">
        <title>Genomic signatures of mitonuclear coevolution across populations of Tigriopus californicus.</title>
        <authorList>
            <person name="Barreto F.S."/>
            <person name="Watson E.T."/>
            <person name="Lima T.G."/>
            <person name="Willett C.S."/>
            <person name="Edmands S."/>
            <person name="Li W."/>
            <person name="Burton R.S."/>
        </authorList>
    </citation>
    <scope>NUCLEOTIDE SEQUENCE [LARGE SCALE GENOMIC DNA]</scope>
    <source>
        <strain evidence="10 11">San Diego</strain>
    </source>
</reference>
<accession>A0A553NVI6</accession>
<sequence>MAAHHAPSTTLLCEPTLDDLDSDNTLIRPGLEHDVDAVIQHDSLDSNLHLTSLLAKNSSSKYDESDQLSIKGEDPEPETLSENESPFERCHVHLKSHVSSESPEHVQDCQDELEPQEPRDHLSECPSQESAGEAQDPQDPVCQTGCQMRPYYVIHTGHGRPPPPDYEEFECPRPKCQFIFSTSSERDEHVAEVHKPPARVTCDVCQKTFARKYELQIHVKTIHLNIKDNVCPEIGCNYRTAEKGKIKKHLEQKHWGVKNFKCRQCEYKSTSGSSLRNHVKAVHLKLREFKCEYCEYRGAQKNQVQRHMEAIHLNLRQYQCPECDYRANHESTVKTHIKNRHQVVRDHLCPHCGYGTTNKTQLEQHIEKKHRNPKRRKTKPIYVSGYRLKEPLPPNLVQSQMSSSAT</sequence>
<dbReference type="InterPro" id="IPR013087">
    <property type="entry name" value="Znf_C2H2_type"/>
</dbReference>
<protein>
    <recommendedName>
        <fullName evidence="9">C2H2-type domain-containing protein</fullName>
    </recommendedName>
</protein>
<keyword evidence="4" id="KW-0862">Zinc</keyword>
<dbReference type="STRING" id="6832.A0A553NVI6"/>
<dbReference type="Pfam" id="PF13909">
    <property type="entry name" value="zf-H2C2_5"/>
    <property type="match status" value="1"/>
</dbReference>
<evidence type="ECO:0000313" key="11">
    <source>
        <dbReference type="Proteomes" id="UP000318571"/>
    </source>
</evidence>
<dbReference type="Gene3D" id="3.30.160.60">
    <property type="entry name" value="Classic Zinc Finger"/>
    <property type="match status" value="4"/>
</dbReference>
<evidence type="ECO:0000256" key="4">
    <source>
        <dbReference type="ARBA" id="ARBA00022833"/>
    </source>
</evidence>
<evidence type="ECO:0000313" key="10">
    <source>
        <dbReference type="EMBL" id="TRY69439.1"/>
    </source>
</evidence>
<dbReference type="PANTHER" id="PTHR24388">
    <property type="entry name" value="ZINC FINGER PROTEIN"/>
    <property type="match status" value="1"/>
</dbReference>
<evidence type="ECO:0000259" key="9">
    <source>
        <dbReference type="PROSITE" id="PS50157"/>
    </source>
</evidence>
<comment type="caution">
    <text evidence="10">The sequence shown here is derived from an EMBL/GenBank/DDBJ whole genome shotgun (WGS) entry which is preliminary data.</text>
</comment>
<proteinExistence type="inferred from homology"/>
<dbReference type="PANTHER" id="PTHR24388:SF53">
    <property type="entry name" value="CHORION TRANSCRIPTION FACTOR CF2-RELATED"/>
    <property type="match status" value="1"/>
</dbReference>
<gene>
    <name evidence="10" type="ORF">TCAL_05627</name>
</gene>
<organism evidence="10 11">
    <name type="scientific">Tigriopus californicus</name>
    <name type="common">Marine copepod</name>
    <dbReference type="NCBI Taxonomy" id="6832"/>
    <lineage>
        <taxon>Eukaryota</taxon>
        <taxon>Metazoa</taxon>
        <taxon>Ecdysozoa</taxon>
        <taxon>Arthropoda</taxon>
        <taxon>Crustacea</taxon>
        <taxon>Multicrustacea</taxon>
        <taxon>Hexanauplia</taxon>
        <taxon>Copepoda</taxon>
        <taxon>Harpacticoida</taxon>
        <taxon>Harpacticidae</taxon>
        <taxon>Tigriopus</taxon>
    </lineage>
</organism>
<dbReference type="PROSITE" id="PS00028">
    <property type="entry name" value="ZINC_FINGER_C2H2_1"/>
    <property type="match status" value="1"/>
</dbReference>
<keyword evidence="3 7" id="KW-0863">Zinc-finger</keyword>
<evidence type="ECO:0000256" key="6">
    <source>
        <dbReference type="ARBA" id="ARBA00037948"/>
    </source>
</evidence>
<keyword evidence="2" id="KW-0677">Repeat</keyword>
<keyword evidence="1" id="KW-0479">Metal-binding</keyword>
<evidence type="ECO:0000256" key="5">
    <source>
        <dbReference type="ARBA" id="ARBA00023242"/>
    </source>
</evidence>
<feature type="domain" description="C2H2-type" evidence="9">
    <location>
        <begin position="260"/>
        <end position="288"/>
    </location>
</feature>
<name>A0A553NVI6_TIGCA</name>
<dbReference type="GO" id="GO:0000978">
    <property type="term" value="F:RNA polymerase II cis-regulatory region sequence-specific DNA binding"/>
    <property type="evidence" value="ECO:0007669"/>
    <property type="project" value="TreeGrafter"/>
</dbReference>
<dbReference type="InterPro" id="IPR050527">
    <property type="entry name" value="Snail/Krueppel_Znf"/>
</dbReference>
<dbReference type="InterPro" id="IPR036236">
    <property type="entry name" value="Znf_C2H2_sf"/>
</dbReference>
<dbReference type="Pfam" id="PF00096">
    <property type="entry name" value="zf-C2H2"/>
    <property type="match status" value="1"/>
</dbReference>
<dbReference type="GO" id="GO:0000981">
    <property type="term" value="F:DNA-binding transcription factor activity, RNA polymerase II-specific"/>
    <property type="evidence" value="ECO:0007669"/>
    <property type="project" value="TreeGrafter"/>
</dbReference>
<dbReference type="OMA" id="EGDANIK"/>
<evidence type="ECO:0000256" key="3">
    <source>
        <dbReference type="ARBA" id="ARBA00022771"/>
    </source>
</evidence>
<keyword evidence="5" id="KW-0539">Nucleus</keyword>